<dbReference type="Proteomes" id="UP000256913">
    <property type="component" value="Unassembled WGS sequence"/>
</dbReference>
<feature type="binding site" evidence="1">
    <location>
        <position position="46"/>
    </location>
    <ligand>
        <name>Mg(2+)</name>
        <dbReference type="ChEBI" id="CHEBI:18420"/>
        <label>4</label>
    </ligand>
</feature>
<dbReference type="PIRSF" id="PIRSF005303">
    <property type="entry name" value="Thiam_monoph_kin"/>
    <property type="match status" value="1"/>
</dbReference>
<dbReference type="InterPro" id="IPR036921">
    <property type="entry name" value="PurM-like_N_sf"/>
</dbReference>
<dbReference type="Gene3D" id="3.90.650.10">
    <property type="entry name" value="PurM-like C-terminal domain"/>
    <property type="match status" value="1"/>
</dbReference>
<keyword evidence="1" id="KW-0784">Thiamine biosynthesis</keyword>
<feature type="domain" description="PurM-like N-terminal" evidence="3">
    <location>
        <begin position="30"/>
        <end position="140"/>
    </location>
</feature>
<dbReference type="CDD" id="cd02194">
    <property type="entry name" value="ThiL"/>
    <property type="match status" value="1"/>
</dbReference>
<comment type="caution">
    <text evidence="5">The sequence shown here is derived from an EMBL/GenBank/DDBJ whole genome shotgun (WGS) entry which is preliminary data.</text>
</comment>
<dbReference type="NCBIfam" id="NF004351">
    <property type="entry name" value="PRK05731.1-4"/>
    <property type="match status" value="1"/>
</dbReference>
<feature type="binding site" evidence="1">
    <location>
        <begin position="124"/>
        <end position="125"/>
    </location>
    <ligand>
        <name>ATP</name>
        <dbReference type="ChEBI" id="CHEBI:30616"/>
    </ligand>
</feature>
<comment type="function">
    <text evidence="1">Catalyzes the ATP-dependent phosphorylation of thiamine-monophosphate (TMP) to form thiamine-pyrophosphate (TPP), the active form of vitamin B1.</text>
</comment>
<dbReference type="InterPro" id="IPR006283">
    <property type="entry name" value="ThiL-like"/>
</dbReference>
<gene>
    <name evidence="1" type="primary">thiL</name>
    <name evidence="5" type="ORF">DFJ67_3782</name>
</gene>
<comment type="pathway">
    <text evidence="1">Cofactor biosynthesis; thiamine diphosphate biosynthesis; thiamine diphosphate from thiamine phosphate: step 1/1.</text>
</comment>
<keyword evidence="6" id="KW-1185">Reference proteome</keyword>
<feature type="binding site" evidence="1">
    <location>
        <position position="32"/>
    </location>
    <ligand>
        <name>Mg(2+)</name>
        <dbReference type="ChEBI" id="CHEBI:18420"/>
        <label>4</label>
    </ligand>
</feature>
<dbReference type="RefSeq" id="WP_239097505.1">
    <property type="nucleotide sequence ID" value="NZ_BONB01000060.1"/>
</dbReference>
<evidence type="ECO:0000313" key="5">
    <source>
        <dbReference type="EMBL" id="REF97775.1"/>
    </source>
</evidence>
<dbReference type="Pfam" id="PF02769">
    <property type="entry name" value="AIRS_C"/>
    <property type="match status" value="1"/>
</dbReference>
<dbReference type="UniPathway" id="UPA00060">
    <property type="reaction ID" value="UER00142"/>
</dbReference>
<dbReference type="NCBIfam" id="TIGR01379">
    <property type="entry name" value="thiL"/>
    <property type="match status" value="1"/>
</dbReference>
<feature type="binding site" evidence="1">
    <location>
        <position position="265"/>
    </location>
    <ligand>
        <name>substrate</name>
    </ligand>
</feature>
<dbReference type="InterPro" id="IPR010918">
    <property type="entry name" value="PurM-like_C_dom"/>
</dbReference>
<dbReference type="AlphaFoldDB" id="A0A3D9ZKH5"/>
<feature type="binding site" evidence="1">
    <location>
        <position position="215"/>
    </location>
    <ligand>
        <name>Mg(2+)</name>
        <dbReference type="ChEBI" id="CHEBI:18420"/>
        <label>5</label>
    </ligand>
</feature>
<proteinExistence type="inferred from homology"/>
<evidence type="ECO:0000259" key="4">
    <source>
        <dbReference type="Pfam" id="PF02769"/>
    </source>
</evidence>
<sequence length="313" mass="31955">MSVARTGEFGLIARVTARLQPGASTLLGPGDDAAIVSAPDGRVVASTDALVEGRHFRRDWASGVEIGHRAAAANLADIAAMGATPTALLVALCAPPGLDARWAEDLADGMAAEAATVGAAVVGGDMAGSPTLTIAVTALGDLGGRRPVTRDGARAGDIVALCGRVGYAAAGYTVLSRGFRTPVLLVDAYRRPRVPYAAGPAAARAGATAMLDVSDGLLQDLGHVAKASKVAIDIDRSAFEVPPQMRDAAQALGVDPYHWVLAGGDDHALAATFPRDRTLPEGWREIGRVSEGTGVTVDGKAPKGPLGWDHFSS</sequence>
<feature type="binding site" evidence="1">
    <location>
        <position position="125"/>
    </location>
    <ligand>
        <name>Mg(2+)</name>
        <dbReference type="ChEBI" id="CHEBI:18420"/>
        <label>1</label>
    </ligand>
</feature>
<dbReference type="SUPFAM" id="SSF55326">
    <property type="entry name" value="PurM N-terminal domain-like"/>
    <property type="match status" value="1"/>
</dbReference>
<feature type="binding site" evidence="1">
    <location>
        <position position="308"/>
    </location>
    <ligand>
        <name>substrate</name>
    </ligand>
</feature>
<dbReference type="GO" id="GO:0000287">
    <property type="term" value="F:magnesium ion binding"/>
    <property type="evidence" value="ECO:0007669"/>
    <property type="project" value="UniProtKB-UniRule"/>
</dbReference>
<feature type="binding site" evidence="1">
    <location>
        <position position="47"/>
    </location>
    <ligand>
        <name>Mg(2+)</name>
        <dbReference type="ChEBI" id="CHEBI:18420"/>
        <label>1</label>
    </ligand>
</feature>
<dbReference type="EMBL" id="QUMQ01000001">
    <property type="protein sequence ID" value="REF97775.1"/>
    <property type="molecule type" value="Genomic_DNA"/>
</dbReference>
<dbReference type="GO" id="GO:0005524">
    <property type="term" value="F:ATP binding"/>
    <property type="evidence" value="ECO:0007669"/>
    <property type="project" value="UniProtKB-UniRule"/>
</dbReference>
<keyword evidence="1" id="KW-0460">Magnesium</keyword>
<comment type="similarity">
    <text evidence="1">Belongs to the thiamine-monophosphate kinase family.</text>
</comment>
<feature type="binding site" evidence="1">
    <location>
        <position position="55"/>
    </location>
    <ligand>
        <name>substrate</name>
    </ligand>
</feature>
<comment type="catalytic activity">
    <reaction evidence="1">
        <text>thiamine phosphate + ATP = thiamine diphosphate + ADP</text>
        <dbReference type="Rhea" id="RHEA:15913"/>
        <dbReference type="ChEBI" id="CHEBI:30616"/>
        <dbReference type="ChEBI" id="CHEBI:37575"/>
        <dbReference type="ChEBI" id="CHEBI:58937"/>
        <dbReference type="ChEBI" id="CHEBI:456216"/>
        <dbReference type="EC" id="2.7.4.16"/>
    </reaction>
</comment>
<feature type="binding site" evidence="1">
    <location>
        <position position="48"/>
    </location>
    <ligand>
        <name>Mg(2+)</name>
        <dbReference type="ChEBI" id="CHEBI:18420"/>
        <label>1</label>
    </ligand>
</feature>
<dbReference type="GO" id="GO:0009030">
    <property type="term" value="F:thiamine-phosphate kinase activity"/>
    <property type="evidence" value="ECO:0007669"/>
    <property type="project" value="UniProtKB-UniRule"/>
</dbReference>
<accession>A0A3D9ZKH5</accession>
<dbReference type="Pfam" id="PF00586">
    <property type="entry name" value="AIRS"/>
    <property type="match status" value="1"/>
</dbReference>
<dbReference type="InterPro" id="IPR016188">
    <property type="entry name" value="PurM-like_N"/>
</dbReference>
<feature type="binding site" evidence="1">
    <location>
        <position position="214"/>
    </location>
    <ligand>
        <name>ATP</name>
        <dbReference type="ChEBI" id="CHEBI:30616"/>
    </ligand>
</feature>
<feature type="binding site" evidence="1">
    <location>
        <position position="150"/>
    </location>
    <ligand>
        <name>ATP</name>
        <dbReference type="ChEBI" id="CHEBI:30616"/>
    </ligand>
</feature>
<dbReference type="Gene3D" id="3.30.1330.10">
    <property type="entry name" value="PurM-like, N-terminal domain"/>
    <property type="match status" value="1"/>
</dbReference>
<keyword evidence="1 5" id="KW-0418">Kinase</keyword>
<dbReference type="InterPro" id="IPR036676">
    <property type="entry name" value="PurM-like_C_sf"/>
</dbReference>
<evidence type="ECO:0000313" key="6">
    <source>
        <dbReference type="Proteomes" id="UP000256913"/>
    </source>
</evidence>
<comment type="caution">
    <text evidence="1">Lacks conserved residue(s) required for the propagation of feature annotation.</text>
</comment>
<feature type="binding site" evidence="1">
    <location>
        <position position="77"/>
    </location>
    <ligand>
        <name>Mg(2+)</name>
        <dbReference type="ChEBI" id="CHEBI:18420"/>
        <label>2</label>
    </ligand>
</feature>
<evidence type="ECO:0000256" key="2">
    <source>
        <dbReference type="SAM" id="MobiDB-lite"/>
    </source>
</evidence>
<dbReference type="GO" id="GO:0009228">
    <property type="term" value="P:thiamine biosynthetic process"/>
    <property type="evidence" value="ECO:0007669"/>
    <property type="project" value="UniProtKB-KW"/>
</dbReference>
<keyword evidence="1" id="KW-0479">Metal-binding</keyword>
<feature type="region of interest" description="Disordered" evidence="2">
    <location>
        <begin position="293"/>
        <end position="313"/>
    </location>
</feature>
<feature type="binding site" evidence="1">
    <location>
        <position position="48"/>
    </location>
    <ligand>
        <name>Mg(2+)</name>
        <dbReference type="ChEBI" id="CHEBI:18420"/>
        <label>2</label>
    </ligand>
</feature>
<feature type="binding site" evidence="1">
    <location>
        <position position="32"/>
    </location>
    <ligand>
        <name>Mg(2+)</name>
        <dbReference type="ChEBI" id="CHEBI:18420"/>
        <label>3</label>
    </ligand>
</feature>
<dbReference type="PANTHER" id="PTHR30270:SF0">
    <property type="entry name" value="THIAMINE-MONOPHOSPHATE KINASE"/>
    <property type="match status" value="1"/>
</dbReference>
<dbReference type="EC" id="2.7.4.16" evidence="1"/>
<protein>
    <recommendedName>
        <fullName evidence="1">Thiamine-monophosphate kinase</fullName>
        <shortName evidence="1">TMP kinase</shortName>
        <shortName evidence="1">Thiamine-phosphate kinase</shortName>
        <ecNumber evidence="1">2.7.4.16</ecNumber>
    </recommendedName>
</protein>
<name>A0A3D9ZKH5_9ACTN</name>
<keyword evidence="1" id="KW-0547">Nucleotide-binding</keyword>
<feature type="binding site" evidence="1">
    <location>
        <position position="77"/>
    </location>
    <ligand>
        <name>Mg(2+)</name>
        <dbReference type="ChEBI" id="CHEBI:18420"/>
        <label>4</label>
    </ligand>
</feature>
<feature type="binding site" evidence="1">
    <location>
        <position position="212"/>
    </location>
    <ligand>
        <name>Mg(2+)</name>
        <dbReference type="ChEBI" id="CHEBI:18420"/>
        <label>3</label>
    </ligand>
</feature>
<reference evidence="5 6" key="1">
    <citation type="submission" date="2018-08" db="EMBL/GenBank/DDBJ databases">
        <title>Sequencing the genomes of 1000 actinobacteria strains.</title>
        <authorList>
            <person name="Klenk H.-P."/>
        </authorList>
    </citation>
    <scope>NUCLEOTIDE SEQUENCE [LARGE SCALE GENOMIC DNA]</scope>
    <source>
        <strain evidence="5 6">DSM 44099</strain>
    </source>
</reference>
<dbReference type="GO" id="GO:0009229">
    <property type="term" value="P:thiamine diphosphate biosynthetic process"/>
    <property type="evidence" value="ECO:0007669"/>
    <property type="project" value="UniProtKB-UniRule"/>
</dbReference>
<organism evidence="5 6">
    <name type="scientific">Asanoa ferruginea</name>
    <dbReference type="NCBI Taxonomy" id="53367"/>
    <lineage>
        <taxon>Bacteria</taxon>
        <taxon>Bacillati</taxon>
        <taxon>Actinomycetota</taxon>
        <taxon>Actinomycetes</taxon>
        <taxon>Micromonosporales</taxon>
        <taxon>Micromonosporaceae</taxon>
        <taxon>Asanoa</taxon>
    </lineage>
</organism>
<evidence type="ECO:0000259" key="3">
    <source>
        <dbReference type="Pfam" id="PF00586"/>
    </source>
</evidence>
<comment type="miscellaneous">
    <text evidence="1">Reaction mechanism of ThiL seems to utilize a direct, inline transfer of the gamma-phosphate of ATP to TMP rather than a phosphorylated enzyme intermediate.</text>
</comment>
<dbReference type="PANTHER" id="PTHR30270">
    <property type="entry name" value="THIAMINE-MONOPHOSPHATE KINASE"/>
    <property type="match status" value="1"/>
</dbReference>
<feature type="domain" description="PurM-like C-terminal" evidence="4">
    <location>
        <begin position="154"/>
        <end position="256"/>
    </location>
</feature>
<keyword evidence="1" id="KW-0067">ATP-binding</keyword>
<evidence type="ECO:0000256" key="1">
    <source>
        <dbReference type="HAMAP-Rule" id="MF_02128"/>
    </source>
</evidence>
<keyword evidence="1" id="KW-0808">Transferase</keyword>
<dbReference type="SUPFAM" id="SSF56042">
    <property type="entry name" value="PurM C-terminal domain-like"/>
    <property type="match status" value="1"/>
</dbReference>
<dbReference type="HAMAP" id="MF_02128">
    <property type="entry name" value="TMP_kinase"/>
    <property type="match status" value="1"/>
</dbReference>
<feature type="binding site" evidence="1">
    <location>
        <position position="77"/>
    </location>
    <ligand>
        <name>Mg(2+)</name>
        <dbReference type="ChEBI" id="CHEBI:18420"/>
        <label>3</label>
    </ligand>
</feature>